<dbReference type="GO" id="GO:0008977">
    <property type="term" value="F:prephenate dehydrogenase (NAD+) activity"/>
    <property type="evidence" value="ECO:0007669"/>
    <property type="project" value="InterPro"/>
</dbReference>
<evidence type="ECO:0000313" key="4">
    <source>
        <dbReference type="EMBL" id="ADZ10282.1"/>
    </source>
</evidence>
<proteinExistence type="predicted"/>
<evidence type="ECO:0000313" key="5">
    <source>
        <dbReference type="Proteomes" id="UP000007490"/>
    </source>
</evidence>
<dbReference type="PANTHER" id="PTHR21363">
    <property type="entry name" value="PREPHENATE DEHYDROGENASE"/>
    <property type="match status" value="1"/>
</dbReference>
<dbReference type="RefSeq" id="WP_013645633.1">
    <property type="nucleotide sequence ID" value="NC_015216.1"/>
</dbReference>
<dbReference type="AlphaFoldDB" id="F0TBU0"/>
<dbReference type="NCBIfam" id="NF006408">
    <property type="entry name" value="PRK08655.1-2"/>
    <property type="match status" value="1"/>
</dbReference>
<dbReference type="InterPro" id="IPR050812">
    <property type="entry name" value="Preph/Arog_dehydrog"/>
</dbReference>
<protein>
    <submittedName>
        <fullName evidence="4">Prephenate dehydrogenase</fullName>
    </submittedName>
</protein>
<accession>F0TBU0</accession>
<dbReference type="Proteomes" id="UP000007490">
    <property type="component" value="Chromosome"/>
</dbReference>
<dbReference type="Pfam" id="PF20463">
    <property type="entry name" value="PDH_C"/>
    <property type="match status" value="1"/>
</dbReference>
<dbReference type="InterPro" id="IPR003099">
    <property type="entry name" value="Prephen_DH"/>
</dbReference>
<evidence type="ECO:0000256" key="1">
    <source>
        <dbReference type="ARBA" id="ARBA00023002"/>
    </source>
</evidence>
<dbReference type="HOGENOM" id="CLU_036672_1_0_2"/>
<dbReference type="InterPro" id="IPR008927">
    <property type="entry name" value="6-PGluconate_DH-like_C_sf"/>
</dbReference>
<dbReference type="SUPFAM" id="SSF54991">
    <property type="entry name" value="Anticodon-binding domain of PheRS"/>
    <property type="match status" value="1"/>
</dbReference>
<dbReference type="eggNOG" id="arCOG00245">
    <property type="taxonomic scope" value="Archaea"/>
</dbReference>
<dbReference type="SUPFAM" id="SSF51735">
    <property type="entry name" value="NAD(P)-binding Rossmann-fold domains"/>
    <property type="match status" value="1"/>
</dbReference>
<dbReference type="KEGG" id="mel:Metbo_2063"/>
<feature type="domain" description="FDX-ACB" evidence="3">
    <location>
        <begin position="355"/>
        <end position="435"/>
    </location>
</feature>
<dbReference type="PROSITE" id="PS51176">
    <property type="entry name" value="PDH_ADH"/>
    <property type="match status" value="1"/>
</dbReference>
<dbReference type="GO" id="GO:0004665">
    <property type="term" value="F:prephenate dehydrogenase (NADP+) activity"/>
    <property type="evidence" value="ECO:0007669"/>
    <property type="project" value="InterPro"/>
</dbReference>
<feature type="domain" description="Prephenate/arogenate dehydrogenase" evidence="2">
    <location>
        <begin position="2"/>
        <end position="281"/>
    </location>
</feature>
<dbReference type="SUPFAM" id="SSF48179">
    <property type="entry name" value="6-phosphogluconate dehydrogenase C-terminal domain-like"/>
    <property type="match status" value="1"/>
</dbReference>
<gene>
    <name evidence="4" type="ordered locus">Metbo_2063</name>
</gene>
<dbReference type="InterPro" id="IPR046825">
    <property type="entry name" value="PDH_C"/>
</dbReference>
<dbReference type="InterPro" id="IPR008299">
    <property type="entry name" value="Prep_DH/arog_DH"/>
</dbReference>
<reference evidence="5" key="1">
    <citation type="submission" date="2011-02" db="EMBL/GenBank/DDBJ databases">
        <title>Complete sequence of Methanobacterium sp. AL-21.</title>
        <authorList>
            <consortium name="US DOE Joint Genome Institute"/>
            <person name="Lucas S."/>
            <person name="Copeland A."/>
            <person name="Lapidus A."/>
            <person name="Cheng J.-F."/>
            <person name="Goodwin L."/>
            <person name="Pitluck S."/>
            <person name="Chertkov O."/>
            <person name="Detter J.C."/>
            <person name="Han C."/>
            <person name="Tapia R."/>
            <person name="Land M."/>
            <person name="Hauser L."/>
            <person name="Kyrpides N."/>
            <person name="Ivanova N."/>
            <person name="Mikhailova N."/>
            <person name="Pagani I."/>
            <person name="Cadillo-Quiroz H."/>
            <person name="Imachi H."/>
            <person name="Zinder S."/>
            <person name="Liu W."/>
            <person name="Woyke T."/>
        </authorList>
    </citation>
    <scope>NUCLEOTIDE SEQUENCE [LARGE SCALE GENOMIC DNA]</scope>
    <source>
        <strain evidence="5">AL-21</strain>
    </source>
</reference>
<evidence type="ECO:0000259" key="2">
    <source>
        <dbReference type="PROSITE" id="PS51176"/>
    </source>
</evidence>
<dbReference type="PIRSF" id="PIRSF006549">
    <property type="entry name" value="PDH_arog_dh_reg"/>
    <property type="match status" value="1"/>
</dbReference>
<sequence length="435" mass="48103">MVKIAVIGGTRGLGRWIAKFLAEKGFDVLITGRNVTDGELVSKKIGTGYTNNNSLAAETSDVVIISVPIHATPNIIKELAPLMKPGSLLMDVTSVKEESSHLMEQYAAEGVEVVPSHPMFGPRIRSLDGQVVVLTPSVDGSWYTKVYKFLEHENTRIIVTTPEIHDRMMSIVQGLTHFAYVSIAATIDRLDIDIKESRKFASPIYNLMLDTIARITAQNPYLVYSIQTSNKYIKDAHETFNETFNELKNMIADGDEEGFVHAMSNAAKHIDDLESALGRSDKAISALSEEVNILKNLVGREVGLKHIYSGKVHVGMLEELKPEFLVLKLNNSSTKLKLSNVEILTDKELKDWKINNYPLRSYDVSAVFPESADPEVVVATVQGLEGVVDAEVMDTYSGSQIPEGSISITLRYLVFDDDAVLEVEKLLKGFGCQIR</sequence>
<dbReference type="InterPro" id="IPR036291">
    <property type="entry name" value="NAD(P)-bd_dom_sf"/>
</dbReference>
<dbReference type="Gene3D" id="1.10.3660.10">
    <property type="entry name" value="6-phosphogluconate dehydrogenase C-terminal like domain"/>
    <property type="match status" value="1"/>
</dbReference>
<dbReference type="OrthoDB" id="24743at2157"/>
<dbReference type="STRING" id="877455.Metbo_2063"/>
<dbReference type="GO" id="GO:0070403">
    <property type="term" value="F:NAD+ binding"/>
    <property type="evidence" value="ECO:0007669"/>
    <property type="project" value="InterPro"/>
</dbReference>
<dbReference type="GeneID" id="10278525"/>
<dbReference type="InterPro" id="IPR005121">
    <property type="entry name" value="Fdx_antiC-bd"/>
</dbReference>
<dbReference type="EMBL" id="CP002551">
    <property type="protein sequence ID" value="ADZ10282.1"/>
    <property type="molecule type" value="Genomic_DNA"/>
</dbReference>
<dbReference type="PANTHER" id="PTHR21363:SF0">
    <property type="entry name" value="PREPHENATE DEHYDROGENASE [NADP(+)]"/>
    <property type="match status" value="1"/>
</dbReference>
<name>F0TBU0_METLA</name>
<dbReference type="InterPro" id="IPR046826">
    <property type="entry name" value="PDH_N"/>
</dbReference>
<dbReference type="Pfam" id="PF02153">
    <property type="entry name" value="PDH_N"/>
    <property type="match status" value="1"/>
</dbReference>
<keyword evidence="1" id="KW-0560">Oxidoreductase</keyword>
<organism evidence="4 5">
    <name type="scientific">Methanobacterium lacus (strain AL-21)</name>
    <dbReference type="NCBI Taxonomy" id="877455"/>
    <lineage>
        <taxon>Archaea</taxon>
        <taxon>Methanobacteriati</taxon>
        <taxon>Methanobacteriota</taxon>
        <taxon>Methanomada group</taxon>
        <taxon>Methanobacteria</taxon>
        <taxon>Methanobacteriales</taxon>
        <taxon>Methanobacteriaceae</taxon>
        <taxon>Methanobacterium</taxon>
    </lineage>
</organism>
<dbReference type="GO" id="GO:0006571">
    <property type="term" value="P:tyrosine biosynthetic process"/>
    <property type="evidence" value="ECO:0007669"/>
    <property type="project" value="InterPro"/>
</dbReference>
<keyword evidence="5" id="KW-1185">Reference proteome</keyword>
<dbReference type="InterPro" id="IPR036690">
    <property type="entry name" value="Fdx_antiC-bd_sf"/>
</dbReference>
<dbReference type="PROSITE" id="PS51447">
    <property type="entry name" value="FDX_ACB"/>
    <property type="match status" value="1"/>
</dbReference>
<evidence type="ECO:0000259" key="3">
    <source>
        <dbReference type="PROSITE" id="PS51447"/>
    </source>
</evidence>
<reference evidence="4 5" key="2">
    <citation type="journal article" date="2014" name="Int. J. Syst. Evol. Microbiol.">
        <title>Methanobacterium paludis sp. nov. and a novel strain of Methanobacterium lacus isolated from northern peatlands.</title>
        <authorList>
            <person name="Cadillo-Quiroz H."/>
            <person name="Brauer S.L."/>
            <person name="Goodson N."/>
            <person name="Yavitt J.B."/>
            <person name="Zinder S.H."/>
        </authorList>
    </citation>
    <scope>NUCLEOTIDE SEQUENCE [LARGE SCALE GENOMIC DNA]</scope>
    <source>
        <strain evidence="4 5">AL-21</strain>
    </source>
</reference>
<dbReference type="Gene3D" id="3.40.50.720">
    <property type="entry name" value="NAD(P)-binding Rossmann-like Domain"/>
    <property type="match status" value="1"/>
</dbReference>